<accession>A0ABM8UJA9</accession>
<reference evidence="2 3" key="1">
    <citation type="submission" date="2021-04" db="EMBL/GenBank/DDBJ databases">
        <authorList>
            <person name="Rodrigo-Torres L."/>
            <person name="Arahal R. D."/>
            <person name="Lucena T."/>
        </authorList>
    </citation>
    <scope>NUCLEOTIDE SEQUENCE [LARGE SCALE GENOMIC DNA]</scope>
    <source>
        <strain evidence="2 3">CECT 9623</strain>
    </source>
</reference>
<evidence type="ECO:0000313" key="2">
    <source>
        <dbReference type="EMBL" id="CAG5067599.1"/>
    </source>
</evidence>
<keyword evidence="3" id="KW-1185">Reference proteome</keyword>
<dbReference type="EMBL" id="CAJRAU010000001">
    <property type="protein sequence ID" value="CAG5067599.1"/>
    <property type="molecule type" value="Genomic_DNA"/>
</dbReference>
<name>A0ABM8UJA9_9BACT</name>
<evidence type="ECO:0000259" key="1">
    <source>
        <dbReference type="Pfam" id="PF04101"/>
    </source>
</evidence>
<dbReference type="Gene3D" id="3.40.50.2000">
    <property type="entry name" value="Glycogen Phosphorylase B"/>
    <property type="match status" value="1"/>
</dbReference>
<proteinExistence type="predicted"/>
<dbReference type="InterPro" id="IPR007235">
    <property type="entry name" value="Glyco_trans_28_C"/>
</dbReference>
<dbReference type="Pfam" id="PF04101">
    <property type="entry name" value="Glyco_tran_28_C"/>
    <property type="match status" value="1"/>
</dbReference>
<comment type="caution">
    <text evidence="2">The sequence shown here is derived from an EMBL/GenBank/DDBJ whole genome shotgun (WGS) entry which is preliminary data.</text>
</comment>
<dbReference type="Proteomes" id="UP000679725">
    <property type="component" value="Unassembled WGS sequence"/>
</dbReference>
<dbReference type="PANTHER" id="PTHR21015:SF22">
    <property type="entry name" value="GLYCOSYLTRANSFERASE"/>
    <property type="match status" value="1"/>
</dbReference>
<dbReference type="RefSeq" id="WP_215231760.1">
    <property type="nucleotide sequence ID" value="NZ_CAJRAU010000001.1"/>
</dbReference>
<feature type="domain" description="Glycosyl transferase family 28 C-terminal" evidence="1">
    <location>
        <begin position="242"/>
        <end position="308"/>
    </location>
</feature>
<evidence type="ECO:0000313" key="3">
    <source>
        <dbReference type="Proteomes" id="UP000679725"/>
    </source>
</evidence>
<sequence>MRPNFAFYVHHHGSGHVMRAIAIASQLGEANVSFLGSGLHAFTSLIPPHITCYHLPSDIARDEDEFSQLAALDFLHYAPLNVRGLTDRSAVIADFFKKQFPVLLIVDVSVEVTMLAALCGIPALVIRQTGNRNDIPHLNAYQSAQTLIAPSPAALMNRSDFDWVEAKTFYSGGFSRFQGMQIDRPTVANTVAVMTGTGGTSIGPQLIEMLAAEFPDKTFHILGKMAQPFSGDYRNVVLHGNLENPAEILVSCETVIGNAGHNTVMEMADLNKRFICIYEERPFDEQLHKAKLLEANNMAVVIAGDELSGADWGDLFTKAANLPPDRWKGVINPDALTDIAGALHDQWRKLFNAK</sequence>
<protein>
    <recommendedName>
        <fullName evidence="1">Glycosyl transferase family 28 C-terminal domain-containing protein</fullName>
    </recommendedName>
</protein>
<organism evidence="2 3">
    <name type="scientific">Dyadobacter linearis</name>
    <dbReference type="NCBI Taxonomy" id="2823330"/>
    <lineage>
        <taxon>Bacteria</taxon>
        <taxon>Pseudomonadati</taxon>
        <taxon>Bacteroidota</taxon>
        <taxon>Cytophagia</taxon>
        <taxon>Cytophagales</taxon>
        <taxon>Spirosomataceae</taxon>
        <taxon>Dyadobacter</taxon>
    </lineage>
</organism>
<gene>
    <name evidence="2" type="ORF">DYBT9623_00320</name>
</gene>
<dbReference type="PANTHER" id="PTHR21015">
    <property type="entry name" value="UDP-N-ACETYLGLUCOSAMINE--N-ACETYLMURAMYL-(PENTAPEPTIDE) PYROPHOSPHORYL-UNDECAPRENOL N-ACETYLGLUCOSAMINE TRANSFERASE 1"/>
    <property type="match status" value="1"/>
</dbReference>
<dbReference type="SUPFAM" id="SSF53756">
    <property type="entry name" value="UDP-Glycosyltransferase/glycogen phosphorylase"/>
    <property type="match status" value="1"/>
</dbReference>